<gene>
    <name evidence="2" type="ORF">GUITHDRAFT_151054</name>
</gene>
<protein>
    <submittedName>
        <fullName evidence="2 3">Uncharacterized protein</fullName>
    </submittedName>
</protein>
<dbReference type="RefSeq" id="XP_005837670.1">
    <property type="nucleotide sequence ID" value="XM_005837613.1"/>
</dbReference>
<evidence type="ECO:0000256" key="1">
    <source>
        <dbReference type="SAM" id="MobiDB-lite"/>
    </source>
</evidence>
<dbReference type="EMBL" id="JH992977">
    <property type="protein sequence ID" value="EKX50690.1"/>
    <property type="molecule type" value="Genomic_DNA"/>
</dbReference>
<feature type="region of interest" description="Disordered" evidence="1">
    <location>
        <begin position="1"/>
        <end position="35"/>
    </location>
</feature>
<dbReference type="KEGG" id="gtt:GUITHDRAFT_151054"/>
<keyword evidence="4" id="KW-1185">Reference proteome</keyword>
<reference evidence="3" key="3">
    <citation type="submission" date="2015-06" db="UniProtKB">
        <authorList>
            <consortium name="EnsemblProtists"/>
        </authorList>
    </citation>
    <scope>IDENTIFICATION</scope>
</reference>
<reference evidence="4" key="2">
    <citation type="submission" date="2012-11" db="EMBL/GenBank/DDBJ databases">
        <authorList>
            <person name="Kuo A."/>
            <person name="Curtis B.A."/>
            <person name="Tanifuji G."/>
            <person name="Burki F."/>
            <person name="Gruber A."/>
            <person name="Irimia M."/>
            <person name="Maruyama S."/>
            <person name="Arias M.C."/>
            <person name="Ball S.G."/>
            <person name="Gile G.H."/>
            <person name="Hirakawa Y."/>
            <person name="Hopkins J.F."/>
            <person name="Rensing S.A."/>
            <person name="Schmutz J."/>
            <person name="Symeonidi A."/>
            <person name="Elias M."/>
            <person name="Eveleigh R.J."/>
            <person name="Herman E.K."/>
            <person name="Klute M.J."/>
            <person name="Nakayama T."/>
            <person name="Obornik M."/>
            <person name="Reyes-Prieto A."/>
            <person name="Armbrust E.V."/>
            <person name="Aves S.J."/>
            <person name="Beiko R.G."/>
            <person name="Coutinho P."/>
            <person name="Dacks J.B."/>
            <person name="Durnford D.G."/>
            <person name="Fast N.M."/>
            <person name="Green B.R."/>
            <person name="Grisdale C."/>
            <person name="Hempe F."/>
            <person name="Henrissat B."/>
            <person name="Hoppner M.P."/>
            <person name="Ishida K.-I."/>
            <person name="Kim E."/>
            <person name="Koreny L."/>
            <person name="Kroth P.G."/>
            <person name="Liu Y."/>
            <person name="Malik S.-B."/>
            <person name="Maier U.G."/>
            <person name="McRose D."/>
            <person name="Mock T."/>
            <person name="Neilson J.A."/>
            <person name="Onodera N.T."/>
            <person name="Poole A.M."/>
            <person name="Pritham E.J."/>
            <person name="Richards T.A."/>
            <person name="Rocap G."/>
            <person name="Roy S.W."/>
            <person name="Sarai C."/>
            <person name="Schaack S."/>
            <person name="Shirato S."/>
            <person name="Slamovits C.H."/>
            <person name="Spencer D.F."/>
            <person name="Suzuki S."/>
            <person name="Worden A.Z."/>
            <person name="Zauner S."/>
            <person name="Barry K."/>
            <person name="Bell C."/>
            <person name="Bharti A.K."/>
            <person name="Crow J.A."/>
            <person name="Grimwood J."/>
            <person name="Kramer R."/>
            <person name="Lindquist E."/>
            <person name="Lucas S."/>
            <person name="Salamov A."/>
            <person name="McFadden G.I."/>
            <person name="Lane C.E."/>
            <person name="Keeling P.J."/>
            <person name="Gray M.W."/>
            <person name="Grigoriev I.V."/>
            <person name="Archibald J.M."/>
        </authorList>
    </citation>
    <scope>NUCLEOTIDE SEQUENCE</scope>
    <source>
        <strain evidence="4">CCMP2712</strain>
    </source>
</reference>
<sequence length="423" mass="48804">MYKKLGDVLSIEDETGKPQQLRSRKTKEEEEQMPALTKEELVAASTMPRPKTKAPTDASNAAYVQFLATKPAEVDFVAQNRDAVRADKQKRREQLPVSVEEVYNYSGQYLQYSNIQRDFLRKKFTRDYGKVHYTFSKDLLSGAFVLQDPETAAREEVARSRSRWITAEGFRWPKARSVMEFREAQVDKSAPTSDHGEYIENEWNLSSREGATSNLLPGQPDFSIRYPAQPQLFEKNPEFFKSVFSAEGGAALEMQERKSQLYNTWEKKKVVDDRRFHVQWSDGGARMDKYKAMLKLSPMKKSLKTMPGKEGCQPGAEFPPSIFDGEPFLDRVNTYVHETYGVKTVVEKTLDKNKNFMRWVEPIAPGVREERKIASIHSKNFRPLVQKDKKDLKDIDYLYKRKIAPLTNAEVDRPVGLYRQAKQ</sequence>
<evidence type="ECO:0000313" key="2">
    <source>
        <dbReference type="EMBL" id="EKX50690.1"/>
    </source>
</evidence>
<dbReference type="Proteomes" id="UP000011087">
    <property type="component" value="Unassembled WGS sequence"/>
</dbReference>
<evidence type="ECO:0000313" key="4">
    <source>
        <dbReference type="Proteomes" id="UP000011087"/>
    </source>
</evidence>
<dbReference type="HOGENOM" id="CLU_649646_0_0_1"/>
<evidence type="ECO:0000313" key="3">
    <source>
        <dbReference type="EnsemblProtists" id="EKX50690"/>
    </source>
</evidence>
<dbReference type="PaxDb" id="55529-EKX50690"/>
<dbReference type="GeneID" id="17307712"/>
<dbReference type="PANTHER" id="PTHR33667">
    <property type="entry name" value="SI:DKEY-57N24.6"/>
    <property type="match status" value="1"/>
</dbReference>
<reference evidence="2 4" key="1">
    <citation type="journal article" date="2012" name="Nature">
        <title>Algal genomes reveal evolutionary mosaicism and the fate of nucleomorphs.</title>
        <authorList>
            <consortium name="DOE Joint Genome Institute"/>
            <person name="Curtis B.A."/>
            <person name="Tanifuji G."/>
            <person name="Burki F."/>
            <person name="Gruber A."/>
            <person name="Irimia M."/>
            <person name="Maruyama S."/>
            <person name="Arias M.C."/>
            <person name="Ball S.G."/>
            <person name="Gile G.H."/>
            <person name="Hirakawa Y."/>
            <person name="Hopkins J.F."/>
            <person name="Kuo A."/>
            <person name="Rensing S.A."/>
            <person name="Schmutz J."/>
            <person name="Symeonidi A."/>
            <person name="Elias M."/>
            <person name="Eveleigh R.J."/>
            <person name="Herman E.K."/>
            <person name="Klute M.J."/>
            <person name="Nakayama T."/>
            <person name="Obornik M."/>
            <person name="Reyes-Prieto A."/>
            <person name="Armbrust E.V."/>
            <person name="Aves S.J."/>
            <person name="Beiko R.G."/>
            <person name="Coutinho P."/>
            <person name="Dacks J.B."/>
            <person name="Durnford D.G."/>
            <person name="Fast N.M."/>
            <person name="Green B.R."/>
            <person name="Grisdale C.J."/>
            <person name="Hempel F."/>
            <person name="Henrissat B."/>
            <person name="Hoppner M.P."/>
            <person name="Ishida K."/>
            <person name="Kim E."/>
            <person name="Koreny L."/>
            <person name="Kroth P.G."/>
            <person name="Liu Y."/>
            <person name="Malik S.B."/>
            <person name="Maier U.G."/>
            <person name="McRose D."/>
            <person name="Mock T."/>
            <person name="Neilson J.A."/>
            <person name="Onodera N.T."/>
            <person name="Poole A.M."/>
            <person name="Pritham E.J."/>
            <person name="Richards T.A."/>
            <person name="Rocap G."/>
            <person name="Roy S.W."/>
            <person name="Sarai C."/>
            <person name="Schaack S."/>
            <person name="Shirato S."/>
            <person name="Slamovits C.H."/>
            <person name="Spencer D.F."/>
            <person name="Suzuki S."/>
            <person name="Worden A.Z."/>
            <person name="Zauner S."/>
            <person name="Barry K."/>
            <person name="Bell C."/>
            <person name="Bharti A.K."/>
            <person name="Crow J.A."/>
            <person name="Grimwood J."/>
            <person name="Kramer R."/>
            <person name="Lindquist E."/>
            <person name="Lucas S."/>
            <person name="Salamov A."/>
            <person name="McFadden G.I."/>
            <person name="Lane C.E."/>
            <person name="Keeling P.J."/>
            <person name="Gray M.W."/>
            <person name="Grigoriev I.V."/>
            <person name="Archibald J.M."/>
        </authorList>
    </citation>
    <scope>NUCLEOTIDE SEQUENCE</scope>
    <source>
        <strain evidence="2 4">CCMP2712</strain>
    </source>
</reference>
<dbReference type="EnsemblProtists" id="EKX50690">
    <property type="protein sequence ID" value="EKX50690"/>
    <property type="gene ID" value="GUITHDRAFT_151054"/>
</dbReference>
<name>L1JR71_GUITC</name>
<dbReference type="AlphaFoldDB" id="L1JR71"/>
<accession>L1JR71</accession>
<dbReference type="PANTHER" id="PTHR33667:SF7">
    <property type="entry name" value="RIKEN CDNA 1810020O05 GENE"/>
    <property type="match status" value="1"/>
</dbReference>
<proteinExistence type="predicted"/>
<organism evidence="2">
    <name type="scientific">Guillardia theta (strain CCMP2712)</name>
    <name type="common">Cryptophyte</name>
    <dbReference type="NCBI Taxonomy" id="905079"/>
    <lineage>
        <taxon>Eukaryota</taxon>
        <taxon>Cryptophyceae</taxon>
        <taxon>Pyrenomonadales</taxon>
        <taxon>Geminigeraceae</taxon>
        <taxon>Guillardia</taxon>
    </lineage>
</organism>
<dbReference type="STRING" id="905079.L1JR71"/>